<dbReference type="SUPFAM" id="SSF55129">
    <property type="entry name" value="Ribosomal protein L30p/L7e"/>
    <property type="match status" value="1"/>
</dbReference>
<gene>
    <name evidence="8" type="ORF">INT48_003650</name>
</gene>
<feature type="coiled-coil region" evidence="4">
    <location>
        <begin position="49"/>
        <end position="90"/>
    </location>
</feature>
<dbReference type="EMBL" id="JAEPRE010000152">
    <property type="protein sequence ID" value="KAG2231412.1"/>
    <property type="molecule type" value="Genomic_DNA"/>
</dbReference>
<feature type="transmembrane region" description="Helical" evidence="5">
    <location>
        <begin position="261"/>
        <end position="281"/>
    </location>
</feature>
<dbReference type="InterPro" id="IPR012988">
    <property type="entry name" value="Ribosomal_uL30_N_euk"/>
</dbReference>
<dbReference type="Proteomes" id="UP000613177">
    <property type="component" value="Unassembled WGS sequence"/>
</dbReference>
<keyword evidence="5" id="KW-1133">Transmembrane helix</keyword>
<dbReference type="GO" id="GO:0003735">
    <property type="term" value="F:structural constituent of ribosome"/>
    <property type="evidence" value="ECO:0007669"/>
    <property type="project" value="TreeGrafter"/>
</dbReference>
<feature type="domain" description="Large ribosomal subunit protein uL30 N-terminal eukaryotes" evidence="7">
    <location>
        <begin position="291"/>
        <end position="362"/>
    </location>
</feature>
<evidence type="ECO:0000259" key="6">
    <source>
        <dbReference type="Pfam" id="PF00327"/>
    </source>
</evidence>
<protein>
    <recommendedName>
        <fullName evidence="10">60S ribosomal protein L7</fullName>
    </recommendedName>
</protein>
<dbReference type="GO" id="GO:0003723">
    <property type="term" value="F:RNA binding"/>
    <property type="evidence" value="ECO:0007669"/>
    <property type="project" value="InterPro"/>
</dbReference>
<dbReference type="InterPro" id="IPR005998">
    <property type="entry name" value="Ribosomal_uL30_euk"/>
</dbReference>
<keyword evidence="5" id="KW-0472">Membrane</keyword>
<evidence type="ECO:0000313" key="8">
    <source>
        <dbReference type="EMBL" id="KAG2231412.1"/>
    </source>
</evidence>
<evidence type="ECO:0000256" key="5">
    <source>
        <dbReference type="SAM" id="Phobius"/>
    </source>
</evidence>
<dbReference type="InterPro" id="IPR016082">
    <property type="entry name" value="Ribosomal_uL30_ferredoxin-like"/>
</dbReference>
<comment type="caution">
    <text evidence="8">The sequence shown here is derived from an EMBL/GenBank/DDBJ whole genome shotgun (WGS) entry which is preliminary data.</text>
</comment>
<dbReference type="GO" id="GO:0000463">
    <property type="term" value="P:maturation of LSU-rRNA from tricistronic rRNA transcript (SSU-rRNA, 5.8S rRNA, LSU-rRNA)"/>
    <property type="evidence" value="ECO:0007669"/>
    <property type="project" value="TreeGrafter"/>
</dbReference>
<dbReference type="NCBIfam" id="TIGR01310">
    <property type="entry name" value="uL30_euk"/>
    <property type="match status" value="1"/>
</dbReference>
<dbReference type="GO" id="GO:0022625">
    <property type="term" value="C:cytosolic large ribosomal subunit"/>
    <property type="evidence" value="ECO:0007669"/>
    <property type="project" value="TreeGrafter"/>
</dbReference>
<evidence type="ECO:0000256" key="4">
    <source>
        <dbReference type="SAM" id="Coils"/>
    </source>
</evidence>
<proteinExistence type="inferred from homology"/>
<keyword evidence="9" id="KW-1185">Reference proteome</keyword>
<dbReference type="PROSITE" id="PS00634">
    <property type="entry name" value="RIBOSOMAL_L30"/>
    <property type="match status" value="1"/>
</dbReference>
<dbReference type="Pfam" id="PF08079">
    <property type="entry name" value="Ribosomal_L30_N"/>
    <property type="match status" value="1"/>
</dbReference>
<feature type="coiled-coil region" evidence="4">
    <location>
        <begin position="302"/>
        <end position="331"/>
    </location>
</feature>
<dbReference type="FunFam" id="3.30.1390.20:FF:000003">
    <property type="entry name" value="60S ribosomal protein L7"/>
    <property type="match status" value="1"/>
</dbReference>
<accession>A0A8H7VU20</accession>
<evidence type="ECO:0000313" key="9">
    <source>
        <dbReference type="Proteomes" id="UP000613177"/>
    </source>
</evidence>
<evidence type="ECO:0000256" key="1">
    <source>
        <dbReference type="ARBA" id="ARBA00007594"/>
    </source>
</evidence>
<keyword evidence="5" id="KW-0812">Transmembrane</keyword>
<evidence type="ECO:0000256" key="3">
    <source>
        <dbReference type="ARBA" id="ARBA00023274"/>
    </source>
</evidence>
<evidence type="ECO:0000256" key="2">
    <source>
        <dbReference type="ARBA" id="ARBA00022980"/>
    </source>
</evidence>
<keyword evidence="4" id="KW-0175">Coiled coil</keyword>
<dbReference type="CDD" id="cd01657">
    <property type="entry name" value="Ribosomal_L7_archeal_euk"/>
    <property type="match status" value="1"/>
</dbReference>
<reference evidence="8" key="1">
    <citation type="submission" date="2021-01" db="EMBL/GenBank/DDBJ databases">
        <title>Metabolic potential, ecology and presence of endohyphal bacteria is reflected in genomic diversity of Mucoromycotina.</title>
        <authorList>
            <person name="Muszewska A."/>
            <person name="Okrasinska A."/>
            <person name="Steczkiewicz K."/>
            <person name="Drgas O."/>
            <person name="Orlowska M."/>
            <person name="Perlinska-Lenart U."/>
            <person name="Aleksandrzak-Piekarczyk T."/>
            <person name="Szatraj K."/>
            <person name="Zielenkiewicz U."/>
            <person name="Pilsyk S."/>
            <person name="Malc E."/>
            <person name="Mieczkowski P."/>
            <person name="Kruszewska J.S."/>
            <person name="Biernat P."/>
            <person name="Pawlowska J."/>
        </authorList>
    </citation>
    <scope>NUCLEOTIDE SEQUENCE</scope>
    <source>
        <strain evidence="8">WA0000018081</strain>
    </source>
</reference>
<comment type="similarity">
    <text evidence="1">Belongs to the universal ribosomal protein uL30 family.</text>
</comment>
<dbReference type="InterPro" id="IPR036919">
    <property type="entry name" value="Ribo_uL30_ferredoxin-like_sf"/>
</dbReference>
<evidence type="ECO:0008006" key="10">
    <source>
        <dbReference type="Google" id="ProtNLM"/>
    </source>
</evidence>
<dbReference type="PANTHER" id="PTHR11524">
    <property type="entry name" value="60S RIBOSOMAL PROTEIN L7"/>
    <property type="match status" value="1"/>
</dbReference>
<keyword evidence="3" id="KW-0687">Ribonucleoprotein</keyword>
<dbReference type="InterPro" id="IPR039699">
    <property type="entry name" value="Ribosomal_uL30"/>
</dbReference>
<sequence>MNKSQQKRALPPTPSTSTKYINVSDAIQSLLDTSYEGLSDRERRWYNDLSNCQKTLEQKESTINNLKTIVMEWKKKATEYENAYKETQQKLLDREHFLIKQHEAELKAITKVQVDQTNDNLDIIIQLEQENQLLRQQLGQPIQPLAIHQPTSTTSLLCNNAEIANKAALESVSSSKENSEELIQRISDMVNAMEGTLHNFQNNTIETQNNIYNLQDTNPSNILSPPGLISDTSSDDNSFTDEVRSVTLIPKKKRSATIPNFLFRSILALSFYIGIINMVAYNVPTVNDVLVPETLLKKNKSCAKAAEALAAEKAELRKAKLAKRREIFKRAAKYDAEYKAAARNEIRLRRQAKAQGNYYVPAQEKLVFVVRIRGINKIAPKPRKVLQLLRLLQINNGVFIRLNKATSEMLQLIQPYVTYGYPNLKTIRELIYKRGYGKVNKQRIPIHDNSVIEQVLGKYGIICVEDLIHEIATVGPHFKEASNFLWPFKLSNPKNMWRPRKFLHFVEGGDTGNREHFINNLVQSMN</sequence>
<dbReference type="AlphaFoldDB" id="A0A8H7VU20"/>
<dbReference type="Gene3D" id="3.30.1390.20">
    <property type="entry name" value="Ribosomal protein L30, ferredoxin-like fold domain"/>
    <property type="match status" value="1"/>
</dbReference>
<evidence type="ECO:0000259" key="7">
    <source>
        <dbReference type="Pfam" id="PF08079"/>
    </source>
</evidence>
<dbReference type="InterPro" id="IPR018038">
    <property type="entry name" value="Ribosomal_uL30_CS"/>
</dbReference>
<feature type="domain" description="Large ribosomal subunit protein uL30-like ferredoxin-like fold" evidence="6">
    <location>
        <begin position="367"/>
        <end position="417"/>
    </location>
</feature>
<dbReference type="PANTHER" id="PTHR11524:SF16">
    <property type="entry name" value="LARGE RIBOSOMAL SUBUNIT PROTEIN UL30"/>
    <property type="match status" value="1"/>
</dbReference>
<dbReference type="Pfam" id="PF00327">
    <property type="entry name" value="Ribosomal_L30"/>
    <property type="match status" value="1"/>
</dbReference>
<organism evidence="8 9">
    <name type="scientific">Thamnidium elegans</name>
    <dbReference type="NCBI Taxonomy" id="101142"/>
    <lineage>
        <taxon>Eukaryota</taxon>
        <taxon>Fungi</taxon>
        <taxon>Fungi incertae sedis</taxon>
        <taxon>Mucoromycota</taxon>
        <taxon>Mucoromycotina</taxon>
        <taxon>Mucoromycetes</taxon>
        <taxon>Mucorales</taxon>
        <taxon>Mucorineae</taxon>
        <taxon>Mucoraceae</taxon>
        <taxon>Thamnidium</taxon>
    </lineage>
</organism>
<dbReference type="InterPro" id="IPR035808">
    <property type="entry name" value="Ribosomal_uL30_euk_arc"/>
</dbReference>
<keyword evidence="2" id="KW-0689">Ribosomal protein</keyword>
<name>A0A8H7VU20_9FUNG</name>